<gene>
    <name evidence="11" type="ORF">GSTENG00022371001</name>
</gene>
<dbReference type="PANTHER" id="PTHR43382:SF2">
    <property type="entry name" value="BIFUNCTIONAL GLUTAMATE_PROLINE--TRNA LIGASE"/>
    <property type="match status" value="1"/>
</dbReference>
<dbReference type="InterPro" id="IPR011035">
    <property type="entry name" value="Ribosomal_bL25/Gln-tRNA_synth"/>
</dbReference>
<dbReference type="InterPro" id="IPR017449">
    <property type="entry name" value="Pro-tRNA_synth_II"/>
</dbReference>
<dbReference type="InterPro" id="IPR004499">
    <property type="entry name" value="Pro-tRNA-ligase_IIa_arc-type"/>
</dbReference>
<dbReference type="Gene3D" id="2.40.240.10">
    <property type="entry name" value="Ribosomal Protein L25, Chain P"/>
    <property type="match status" value="1"/>
</dbReference>
<keyword evidence="6" id="KW-0648">Protein biosynthesis</keyword>
<dbReference type="GO" id="GO:0004827">
    <property type="term" value="F:proline-tRNA ligase activity"/>
    <property type="evidence" value="ECO:0007669"/>
    <property type="project" value="InterPro"/>
</dbReference>
<reference evidence="11" key="1">
    <citation type="journal article" date="2004" name="Nature">
        <title>Genome duplication in the teleost fish Tetraodon nigroviridis reveals the early vertebrate proto-karyotype.</title>
        <authorList>
            <person name="Jaillon O."/>
            <person name="Aury J.-M."/>
            <person name="Brunet F."/>
            <person name="Petit J.-L."/>
            <person name="Stange-Thomann N."/>
            <person name="Mauceli E."/>
            <person name="Bouneau L."/>
            <person name="Fischer C."/>
            <person name="Ozouf-Costaz C."/>
            <person name="Bernot A."/>
            <person name="Nicaud S."/>
            <person name="Jaffe D."/>
            <person name="Fisher S."/>
            <person name="Lutfalla G."/>
            <person name="Dossat C."/>
            <person name="Segurens B."/>
            <person name="Dasilva C."/>
            <person name="Salanoubat M."/>
            <person name="Levy M."/>
            <person name="Boudet N."/>
            <person name="Castellano S."/>
            <person name="Anthouard V."/>
            <person name="Jubin C."/>
            <person name="Castelli V."/>
            <person name="Katinka M."/>
            <person name="Vacherie B."/>
            <person name="Biemont C."/>
            <person name="Skalli Z."/>
            <person name="Cattolico L."/>
            <person name="Poulain J."/>
            <person name="De Berardinis V."/>
            <person name="Cruaud C."/>
            <person name="Duprat S."/>
            <person name="Brottier P."/>
            <person name="Coutanceau J.-P."/>
            <person name="Gouzy J."/>
            <person name="Parra G."/>
            <person name="Lardier G."/>
            <person name="Chapple C."/>
            <person name="McKernan K.J."/>
            <person name="McEwan P."/>
            <person name="Bosak S."/>
            <person name="Kellis M."/>
            <person name="Volff J.-N."/>
            <person name="Guigo R."/>
            <person name="Zody M.C."/>
            <person name="Mesirov J."/>
            <person name="Lindblad-Toh K."/>
            <person name="Birren B."/>
            <person name="Nusbaum C."/>
            <person name="Kahn D."/>
            <person name="Robinson-Rechavi M."/>
            <person name="Laudet V."/>
            <person name="Schachter V."/>
            <person name="Quetier F."/>
            <person name="Saurin W."/>
            <person name="Scarpelli C."/>
            <person name="Wincker P."/>
            <person name="Lander E.S."/>
            <person name="Weissenbach J."/>
            <person name="Roest Crollius H."/>
        </authorList>
    </citation>
    <scope>NUCLEOTIDE SEQUENCE [LARGE SCALE GENOMIC DNA]</scope>
</reference>
<dbReference type="PROSITE" id="PS00178">
    <property type="entry name" value="AA_TRNA_LIGASE_I"/>
    <property type="match status" value="1"/>
</dbReference>
<feature type="region of interest" description="Disordered" evidence="8">
    <location>
        <begin position="860"/>
        <end position="882"/>
    </location>
</feature>
<dbReference type="InterPro" id="IPR014729">
    <property type="entry name" value="Rossmann-like_a/b/a_fold"/>
</dbReference>
<dbReference type="SUPFAM" id="SSF55681">
    <property type="entry name" value="Class II aaRS and biotin synthetases"/>
    <property type="match status" value="1"/>
</dbReference>
<feature type="domain" description="WHEP-TRS" evidence="10">
    <location>
        <begin position="968"/>
        <end position="1024"/>
    </location>
</feature>
<dbReference type="Pfam" id="PF00043">
    <property type="entry name" value="GST_C"/>
    <property type="match status" value="1"/>
</dbReference>
<dbReference type="Gene3D" id="3.30.930.10">
    <property type="entry name" value="Bira Bifunctional Protein, Domain 2"/>
    <property type="match status" value="2"/>
</dbReference>
<dbReference type="PROSITE" id="PS50862">
    <property type="entry name" value="AA_TRNA_LIGASE_II"/>
    <property type="match status" value="1"/>
</dbReference>
<dbReference type="InterPro" id="IPR033721">
    <property type="entry name" value="ProRS_core_arch_euk"/>
</dbReference>
<evidence type="ECO:0000313" key="11">
    <source>
        <dbReference type="EMBL" id="CAG03089.1"/>
    </source>
</evidence>
<dbReference type="InterPro" id="IPR001412">
    <property type="entry name" value="aa-tRNA-synth_I_CS"/>
</dbReference>
<dbReference type="Gene3D" id="3.40.50.620">
    <property type="entry name" value="HUPs"/>
    <property type="match status" value="2"/>
</dbReference>
<dbReference type="Gene3D" id="3.30.110.30">
    <property type="entry name" value="C-terminal domain of ProRS"/>
    <property type="match status" value="1"/>
</dbReference>
<feature type="compositionally biased region" description="Pro residues" evidence="8">
    <location>
        <begin position="796"/>
        <end position="806"/>
    </location>
</feature>
<dbReference type="SUPFAM" id="SSF64586">
    <property type="entry name" value="C-terminal domain of ProRS"/>
    <property type="match status" value="1"/>
</dbReference>
<dbReference type="FunFam" id="3.30.110.30:FF:000001">
    <property type="entry name" value="Bifunctional glutamate/proline--tRNA ligase"/>
    <property type="match status" value="1"/>
</dbReference>
<dbReference type="HAMAP" id="MF_01571">
    <property type="entry name" value="Pro_tRNA_synth_type3"/>
    <property type="match status" value="1"/>
</dbReference>
<dbReference type="GO" id="GO:0005737">
    <property type="term" value="C:cytoplasm"/>
    <property type="evidence" value="ECO:0007669"/>
    <property type="project" value="InterPro"/>
</dbReference>
<feature type="compositionally biased region" description="Low complexity" evidence="8">
    <location>
        <begin position="871"/>
        <end position="882"/>
    </location>
</feature>
<dbReference type="InterPro" id="IPR002314">
    <property type="entry name" value="aa-tRNA-synt_IIb"/>
</dbReference>
<dbReference type="GO" id="GO:0004818">
    <property type="term" value="F:glutamate-tRNA ligase activity"/>
    <property type="evidence" value="ECO:0007669"/>
    <property type="project" value="InterPro"/>
</dbReference>
<dbReference type="FunFam" id="1.10.287.10:FF:000006">
    <property type="entry name" value="Bifunctional glutamate/proline--tRNA ligase"/>
    <property type="match status" value="1"/>
</dbReference>
<dbReference type="InterPro" id="IPR020058">
    <property type="entry name" value="Glu/Gln-tRNA-synth_Ib_cat-dom"/>
</dbReference>
<keyword evidence="5" id="KW-0694">RNA-binding</keyword>
<dbReference type="CDD" id="cd10309">
    <property type="entry name" value="GST_C_GluProRS_N"/>
    <property type="match status" value="1"/>
</dbReference>
<dbReference type="GO" id="GO:0003723">
    <property type="term" value="F:RNA binding"/>
    <property type="evidence" value="ECO:0007669"/>
    <property type="project" value="UniProtKB-KW"/>
</dbReference>
<dbReference type="Pfam" id="PF00458">
    <property type="entry name" value="WHEP-TRS"/>
    <property type="match status" value="3"/>
</dbReference>
<dbReference type="InterPro" id="IPR000738">
    <property type="entry name" value="WHEP-TRS_dom"/>
</dbReference>
<dbReference type="PRINTS" id="PR00987">
    <property type="entry name" value="TRNASYNTHGLU"/>
</dbReference>
<evidence type="ECO:0000256" key="2">
    <source>
        <dbReference type="ARBA" id="ARBA00022598"/>
    </source>
</evidence>
<dbReference type="KEGG" id="tng:GSTEN00022371G001"/>
<keyword evidence="3" id="KW-0547">Nucleotide-binding</keyword>
<keyword evidence="2" id="KW-0436">Ligase</keyword>
<dbReference type="Pfam" id="PF00749">
    <property type="entry name" value="tRNA-synt_1c"/>
    <property type="match status" value="2"/>
</dbReference>
<dbReference type="SUPFAM" id="SSF47060">
    <property type="entry name" value="S15/NS1 RNA-binding domain"/>
    <property type="match status" value="3"/>
</dbReference>
<dbReference type="HAMAP" id="MF_02076">
    <property type="entry name" value="Glu_tRNA_synth_type2"/>
    <property type="match status" value="1"/>
</dbReference>
<feature type="domain" description="WHEP-TRS" evidence="10">
    <location>
        <begin position="810"/>
        <end position="867"/>
    </location>
</feature>
<dbReference type="FunFam" id="3.40.50.800:FF:000005">
    <property type="entry name" value="bifunctional glutamate/proline--tRNA ligase"/>
    <property type="match status" value="1"/>
</dbReference>
<dbReference type="InterPro" id="IPR036621">
    <property type="entry name" value="Anticodon-bd_dom_sf"/>
</dbReference>
<dbReference type="SMART" id="SM00991">
    <property type="entry name" value="WHEP-TRS"/>
    <property type="match status" value="3"/>
</dbReference>
<dbReference type="InterPro" id="IPR006195">
    <property type="entry name" value="aa-tRNA-synth_II"/>
</dbReference>
<dbReference type="InterPro" id="IPR049437">
    <property type="entry name" value="tRNA-synt_1c_C2"/>
</dbReference>
<dbReference type="OrthoDB" id="1350766at2759"/>
<evidence type="ECO:0000256" key="1">
    <source>
        <dbReference type="ARBA" id="ARBA00022553"/>
    </source>
</evidence>
<feature type="compositionally biased region" description="Basic and acidic residues" evidence="8">
    <location>
        <begin position="1031"/>
        <end position="1043"/>
    </location>
</feature>
<feature type="region of interest" description="Disordered" evidence="8">
    <location>
        <begin position="789"/>
        <end position="816"/>
    </location>
</feature>
<dbReference type="Pfam" id="PF20974">
    <property type="entry name" value="tRNA-synt_1c_C2"/>
    <property type="match status" value="1"/>
</dbReference>
<evidence type="ECO:0000256" key="8">
    <source>
        <dbReference type="SAM" id="MobiDB-lite"/>
    </source>
</evidence>
<dbReference type="FunFam" id="1.10.287.10:FF:000004">
    <property type="entry name" value="bifunctional glutamate/proline--tRNA ligase"/>
    <property type="match status" value="1"/>
</dbReference>
<dbReference type="CDD" id="cd00936">
    <property type="entry name" value="WEPRS_RNA"/>
    <property type="match status" value="3"/>
</dbReference>
<feature type="region of interest" description="Disordered" evidence="8">
    <location>
        <begin position="1021"/>
        <end position="1082"/>
    </location>
</feature>
<dbReference type="InterPro" id="IPR036282">
    <property type="entry name" value="Glutathione-S-Trfase_C_sf"/>
</dbReference>
<dbReference type="InterPro" id="IPR004154">
    <property type="entry name" value="Anticodon-bd"/>
</dbReference>
<feature type="compositionally biased region" description="Polar residues" evidence="8">
    <location>
        <begin position="941"/>
        <end position="959"/>
    </location>
</feature>
<feature type="compositionally biased region" description="Gly residues" evidence="8">
    <location>
        <begin position="1068"/>
        <end position="1077"/>
    </location>
</feature>
<dbReference type="InterPro" id="IPR020059">
    <property type="entry name" value="Glu/Gln-tRNA-synth_Ib_codon-bd"/>
</dbReference>
<reference evidence="11" key="2">
    <citation type="submission" date="2004-02" db="EMBL/GenBank/DDBJ databases">
        <authorList>
            <consortium name="Genoscope"/>
            <consortium name="Whitehead Institute Centre for Genome Research"/>
        </authorList>
    </citation>
    <scope>NUCLEOTIDE SEQUENCE</scope>
</reference>
<evidence type="ECO:0000256" key="3">
    <source>
        <dbReference type="ARBA" id="ARBA00022741"/>
    </source>
</evidence>
<dbReference type="Pfam" id="PF03129">
    <property type="entry name" value="HGTP_anticodon"/>
    <property type="match status" value="1"/>
</dbReference>
<dbReference type="InterPro" id="IPR004046">
    <property type="entry name" value="GST_C"/>
</dbReference>
<evidence type="ECO:0000256" key="5">
    <source>
        <dbReference type="ARBA" id="ARBA00022884"/>
    </source>
</evidence>
<keyword evidence="1" id="KW-0597">Phosphoprotein</keyword>
<evidence type="ECO:0000256" key="6">
    <source>
        <dbReference type="ARBA" id="ARBA00022917"/>
    </source>
</evidence>
<sequence>MALNLTINATNPPLGALLAAEHVKVSVKVTVEEGQDTRLRVSDVVQFSDCNSISRYLARVAPALGLYGSSTMEQTEVDHWLEFSAQRLRGQPGVAGALAELDKALSLRTFLVGHALTLADISVWASLKGQAEWPSQARSFSHVSRWFFFLSSQVPFSAVGNKYSKKSLPLAKSTSDEKKQDVGKFVDLPGAEMGKVVVRFPPEASGYLHIGHAKAALLNQHYQLTFKGQLIMRFDDTNPEKEKEDFEKVKHTGLLDQGPFLGDSGLKPSFPFSLVPQVILEDVAMLQIRPDQFTYTSDHFPVILKLGEQLLAEGKAYIDDTPPEQMKQEREQRLDSKCRNNTLEQNLKMWAEMKAGSERGQSCCMRAKIDMKSNNGCMRDPTLFRCKNTPHPRTGSTYSVYPTYDFACPIVDSLEGVTHALRTTEYHDRDEQFYWIVEALGLRKPYIWEYARLNLNNTVLSKRKLTWFVEQGYVDGWDDPRFPTVRGVLRRGMTVEGLKQFIAAQGGSRSVVNMEWDKIWAFNKKVIDPVAPRYTALSASYTVPVSIPEAKVEMKEVAKHPKNADVGMKEVWYGPRVLIEGADAETFSEGEMVTFINWGNLIITKINRCVPRRPRVCTLVRRHLTRPSPPASFFRGPAGKVSSVEARLNLDNKDYKKTTKITWLADTDAAPLVPTVCVTYHPLITKAVLTKDDDFKDYINKNSKLEERMLGDPCLKSLRKGDVIQLQRRGFYICDQPFEPVSPNSCRESPCVLFYIPDGHVKEMPTAGSQEKSKNQPSSNTAQFKKETGLDYKPGMAPPTSAPAAPPADSSSCPYTRVTQQGDLVRRLKAEQAPKQEQIEVAVKQLLALKVEFKKLTGQDYKPGMAPPTSVPSAAPSATSSSTAAGLYERVAQQGENVRKLKSEKAPKDQVDAAVKRLLALKAEYKQVTGEEYKPGAAPAQKSTGSAQKSTGPAQKSTGPAQSSSAPAAAELYQKAAAQGDLVRKLKAENAPKDQVDQAVKTLLDLKNSYKSLTGEEYKPVAAAGATGGENKNRKDRENKSEKQGGGGGGEGKKGKGDKGNQAKEPSGGAGGAGDGQGAKKQTRLGLEAKKEENLADWYSQVSLTLSCCVTLGRLELKGPGCGPCLLQVITKAEMIEYYDVSGCYVLRPWSYSIWEAIKDFFDAEIRKLGVENCYFPMFVSQAALEKEKTHIEDFAPEVAWVTRSGKTELAEPIAVRPTSETVMYPAYAKWVQSHRDLPIKLNQWCNVVRWEFKHPQPFLRTREFLWQEGHTAFATKEEAAEEVLQILDLYARVYEELMAIPVVKGRKTEKEKFAGGDYTTTVEAFISASGRAIQVPGAPPSGAPEGLWWGAAADEAPALCPQGATSHHLGQNFSKMFEIVFEDPKKPGEKQLAFQNSWGITTRTIGVLTMVHGDNKGLVLPPRVACLQVVIIPCGITASLPEADRQALLAQCAKYQDHLQRAGVRVKSDLRDNYSPGWKFNHWELKGVPVRLEVGPKDLQQRQCVAVRRDTGAKLTVPEAEVEKQLRVLLEDIQSCLFQKASDDLTSNMVAVDTMEAFQKELDKGKIVQIPFCGKIPCEDWIKKTTAKDQDLEPGAPSMGAKSLCIPFSPLKALQPGQACVCAKEPAQYYTLFGRSY</sequence>
<dbReference type="CDD" id="cd00778">
    <property type="entry name" value="ProRS_core_arch_euk"/>
    <property type="match status" value="1"/>
</dbReference>
<dbReference type="SUPFAM" id="SSF47616">
    <property type="entry name" value="GST C-terminal domain-like"/>
    <property type="match status" value="1"/>
</dbReference>
<dbReference type="GO" id="GO:0005524">
    <property type="term" value="F:ATP binding"/>
    <property type="evidence" value="ECO:0007669"/>
    <property type="project" value="UniProtKB-KW"/>
</dbReference>
<dbReference type="SMART" id="SM00946">
    <property type="entry name" value="ProRS-C_1"/>
    <property type="match status" value="1"/>
</dbReference>
<dbReference type="FunFam" id="3.40.50.620:FF:000037">
    <property type="entry name" value="Glutamine--tRNA ligase cytoplasmic"/>
    <property type="match status" value="1"/>
</dbReference>
<feature type="domain" description="Aminoacyl-transfer RNA synthetases class-II family profile" evidence="9">
    <location>
        <begin position="1154"/>
        <end position="1422"/>
    </location>
</feature>
<dbReference type="SUPFAM" id="SSF50715">
    <property type="entry name" value="Ribosomal protein L25-like"/>
    <property type="match status" value="1"/>
</dbReference>
<feature type="compositionally biased region" description="Basic and acidic residues" evidence="8">
    <location>
        <begin position="1051"/>
        <end position="1062"/>
    </location>
</feature>
<keyword evidence="7" id="KW-0030">Aminoacyl-tRNA synthetase</keyword>
<organism evidence="11">
    <name type="scientific">Tetraodon nigroviridis</name>
    <name type="common">Spotted green pufferfish</name>
    <name type="synonym">Chelonodon nigroviridis</name>
    <dbReference type="NCBI Taxonomy" id="99883"/>
    <lineage>
        <taxon>Eukaryota</taxon>
        <taxon>Metazoa</taxon>
        <taxon>Chordata</taxon>
        <taxon>Craniata</taxon>
        <taxon>Vertebrata</taxon>
        <taxon>Euteleostomi</taxon>
        <taxon>Actinopterygii</taxon>
        <taxon>Neopterygii</taxon>
        <taxon>Teleostei</taxon>
        <taxon>Neoteleostei</taxon>
        <taxon>Acanthomorphata</taxon>
        <taxon>Eupercaria</taxon>
        <taxon>Tetraodontiformes</taxon>
        <taxon>Tetradontoidea</taxon>
        <taxon>Tetraodontidae</taxon>
        <taxon>Tetraodon</taxon>
    </lineage>
</organism>
<dbReference type="Pfam" id="PF09180">
    <property type="entry name" value="ProRS-C_1"/>
    <property type="match status" value="1"/>
</dbReference>
<dbReference type="InterPro" id="IPR045864">
    <property type="entry name" value="aa-tRNA-synth_II/BPL/LPL"/>
</dbReference>
<dbReference type="Gene3D" id="1.10.287.10">
    <property type="entry name" value="S15/NS1, RNA-binding"/>
    <property type="match status" value="3"/>
</dbReference>
<dbReference type="GO" id="GO:0006433">
    <property type="term" value="P:prolyl-tRNA aminoacylation"/>
    <property type="evidence" value="ECO:0007669"/>
    <property type="project" value="InterPro"/>
</dbReference>
<dbReference type="SUPFAM" id="SSF52374">
    <property type="entry name" value="Nucleotidylyl transferase"/>
    <property type="match status" value="1"/>
</dbReference>
<dbReference type="SUPFAM" id="SSF52954">
    <property type="entry name" value="Class II aaRS ABD-related"/>
    <property type="match status" value="1"/>
</dbReference>
<dbReference type="Pfam" id="PF00587">
    <property type="entry name" value="tRNA-synt_2b"/>
    <property type="match status" value="1"/>
</dbReference>
<dbReference type="CDD" id="cd00862">
    <property type="entry name" value="ProRS_anticodon_zinc"/>
    <property type="match status" value="1"/>
</dbReference>
<evidence type="ECO:0000259" key="10">
    <source>
        <dbReference type="PROSITE" id="PS51185"/>
    </source>
</evidence>
<comment type="caution">
    <text evidence="11">The sequence shown here is derived from an EMBL/GenBank/DDBJ whole genome shotgun (WGS) entry which is preliminary data.</text>
</comment>
<dbReference type="GO" id="GO:0017101">
    <property type="term" value="C:aminoacyl-tRNA synthetase multienzyme complex"/>
    <property type="evidence" value="ECO:0007669"/>
    <property type="project" value="TreeGrafter"/>
</dbReference>
<dbReference type="GO" id="GO:0006424">
    <property type="term" value="P:glutamyl-tRNA aminoacylation"/>
    <property type="evidence" value="ECO:0007669"/>
    <property type="project" value="InterPro"/>
</dbReference>
<dbReference type="Pfam" id="PF03950">
    <property type="entry name" value="tRNA-synt_1c_C"/>
    <property type="match status" value="1"/>
</dbReference>
<dbReference type="PROSITE" id="PS51185">
    <property type="entry name" value="WHEP_TRS_2"/>
    <property type="match status" value="3"/>
</dbReference>
<feature type="region of interest" description="Disordered" evidence="8">
    <location>
        <begin position="930"/>
        <end position="972"/>
    </location>
</feature>
<evidence type="ECO:0000256" key="4">
    <source>
        <dbReference type="ARBA" id="ARBA00022840"/>
    </source>
</evidence>
<protein>
    <submittedName>
        <fullName evidence="11">(spotted green pufferfish) hypothetical protein</fullName>
    </submittedName>
</protein>
<dbReference type="InterPro" id="IPR000924">
    <property type="entry name" value="Glu/Gln-tRNA-synth"/>
</dbReference>
<evidence type="ECO:0000256" key="7">
    <source>
        <dbReference type="ARBA" id="ARBA00023146"/>
    </source>
</evidence>
<dbReference type="PANTHER" id="PTHR43382">
    <property type="entry name" value="PROLYL-TRNA SYNTHETASE"/>
    <property type="match status" value="1"/>
</dbReference>
<accession>Q4S8E3</accession>
<dbReference type="InterPro" id="IPR009068">
    <property type="entry name" value="uS15_NS1_RNA-bd_sf"/>
</dbReference>
<name>Q4S8E3_TETNG</name>
<evidence type="ECO:0000259" key="9">
    <source>
        <dbReference type="PROSITE" id="PS50862"/>
    </source>
</evidence>
<dbReference type="InterPro" id="IPR020056">
    <property type="entry name" value="Rbsml_bL25/Gln-tRNA_synth_N"/>
</dbReference>
<dbReference type="PROSITE" id="PS00762">
    <property type="entry name" value="WHEP_TRS_1"/>
    <property type="match status" value="2"/>
</dbReference>
<feature type="compositionally biased region" description="Low complexity" evidence="8">
    <location>
        <begin position="960"/>
        <end position="972"/>
    </location>
</feature>
<proteinExistence type="inferred from homology"/>
<dbReference type="EMBL" id="CAAE01014706">
    <property type="protein sequence ID" value="CAG03089.1"/>
    <property type="molecule type" value="Genomic_DNA"/>
</dbReference>
<dbReference type="InterPro" id="IPR004526">
    <property type="entry name" value="Glu-tRNA-synth_arc/euk"/>
</dbReference>
<keyword evidence="4" id="KW-0067">ATP-binding</keyword>
<dbReference type="Gene3D" id="3.40.50.800">
    <property type="entry name" value="Anticodon-binding domain"/>
    <property type="match status" value="1"/>
</dbReference>
<feature type="non-terminal residue" evidence="11">
    <location>
        <position position="1"/>
    </location>
</feature>
<dbReference type="InterPro" id="IPR016061">
    <property type="entry name" value="Pro-tRNA_ligase_II_C"/>
</dbReference>
<dbReference type="Gene3D" id="1.20.1050.130">
    <property type="match status" value="1"/>
</dbReference>
<feature type="domain" description="WHEP-TRS" evidence="10">
    <location>
        <begin position="883"/>
        <end position="939"/>
    </location>
</feature>